<dbReference type="InterPro" id="IPR029063">
    <property type="entry name" value="SAM-dependent_MTases_sf"/>
</dbReference>
<dbReference type="GO" id="GO:0008757">
    <property type="term" value="F:S-adenosylmethionine-dependent methyltransferase activity"/>
    <property type="evidence" value="ECO:0007669"/>
    <property type="project" value="InterPro"/>
</dbReference>
<sequence length="229" mass="26070">MLKYIKQIQKKRSIKRLSQEDAEQTFTRYYKRNKWGDKDSASGKGSNLEQTATLRQELPGFLEELGVTTLLDAPCGDFFWMSKLDLGQITYIGGDIVPDLVKANNERFGTKGREFRVMNLMETQLPKVDLIFCRDCLVHLCFSDIAAAIKNIKASGSTWLLTTTFPEVPNNDDILTGQWRRLDMCKPPFNFPAPDKVIDEKLTAEGTRNTDKSMGLWRIADLPELDLPN</sequence>
<dbReference type="OrthoDB" id="20930at2"/>
<dbReference type="EMBL" id="PYGJ01000006">
    <property type="protein sequence ID" value="PSL19331.1"/>
    <property type="molecule type" value="Genomic_DNA"/>
</dbReference>
<evidence type="ECO:0000259" key="1">
    <source>
        <dbReference type="Pfam" id="PF08241"/>
    </source>
</evidence>
<evidence type="ECO:0000313" key="2">
    <source>
        <dbReference type="EMBL" id="PSL19331.1"/>
    </source>
</evidence>
<keyword evidence="3" id="KW-1185">Reference proteome</keyword>
<accession>A0A2P8FC79</accession>
<dbReference type="SUPFAM" id="SSF53335">
    <property type="entry name" value="S-adenosyl-L-methionine-dependent methyltransferases"/>
    <property type="match status" value="1"/>
</dbReference>
<dbReference type="RefSeq" id="WP_106608532.1">
    <property type="nucleotide sequence ID" value="NZ_PYGJ01000006.1"/>
</dbReference>
<evidence type="ECO:0000313" key="3">
    <source>
        <dbReference type="Proteomes" id="UP000240418"/>
    </source>
</evidence>
<proteinExistence type="predicted"/>
<dbReference type="Gene3D" id="3.40.50.150">
    <property type="entry name" value="Vaccinia Virus protein VP39"/>
    <property type="match status" value="1"/>
</dbReference>
<organism evidence="2 3">
    <name type="scientific">Shimia abyssi</name>
    <dbReference type="NCBI Taxonomy" id="1662395"/>
    <lineage>
        <taxon>Bacteria</taxon>
        <taxon>Pseudomonadati</taxon>
        <taxon>Pseudomonadota</taxon>
        <taxon>Alphaproteobacteria</taxon>
        <taxon>Rhodobacterales</taxon>
        <taxon>Roseobacteraceae</taxon>
    </lineage>
</organism>
<gene>
    <name evidence="2" type="ORF">CLV88_10643</name>
</gene>
<dbReference type="Proteomes" id="UP000240418">
    <property type="component" value="Unassembled WGS sequence"/>
</dbReference>
<reference evidence="2 3" key="1">
    <citation type="submission" date="2018-03" db="EMBL/GenBank/DDBJ databases">
        <title>Genomic Encyclopedia of Archaeal and Bacterial Type Strains, Phase II (KMG-II): from individual species to whole genera.</title>
        <authorList>
            <person name="Goeker M."/>
        </authorList>
    </citation>
    <scope>NUCLEOTIDE SEQUENCE [LARGE SCALE GENOMIC DNA]</scope>
    <source>
        <strain evidence="2 3">DSM 100673</strain>
    </source>
</reference>
<protein>
    <recommendedName>
        <fullName evidence="1">Methyltransferase type 11 domain-containing protein</fullName>
    </recommendedName>
</protein>
<dbReference type="Pfam" id="PF08241">
    <property type="entry name" value="Methyltransf_11"/>
    <property type="match status" value="1"/>
</dbReference>
<dbReference type="InterPro" id="IPR013216">
    <property type="entry name" value="Methyltransf_11"/>
</dbReference>
<feature type="domain" description="Methyltransferase type 11" evidence="1">
    <location>
        <begin position="71"/>
        <end position="153"/>
    </location>
</feature>
<name>A0A2P8FC79_9RHOB</name>
<comment type="caution">
    <text evidence="2">The sequence shown here is derived from an EMBL/GenBank/DDBJ whole genome shotgun (WGS) entry which is preliminary data.</text>
</comment>
<dbReference type="AlphaFoldDB" id="A0A2P8FC79"/>